<dbReference type="EMBL" id="NIXT01000287">
    <property type="protein sequence ID" value="OXE33502.1"/>
    <property type="molecule type" value="Genomic_DNA"/>
</dbReference>
<sequence length="96" mass="11024">MLFSNELGVYIPNIQELYMTNYLDPYHFKQGFHPKCPHCKSEDIKVSLSEYLYGPCNGQYEVIYCGNHECHAFLAAVPTSIMNVQKGIPEGDKIKY</sequence>
<accession>A0A227JEM4</accession>
<reference evidence="1 2" key="1">
    <citation type="journal article" date="2017" name="Appl. Environ. Microbiol.">
        <title>Parallel evolution of two clades of a major Atlantic endemic Vibrio parahaemolyticus pathogen lineage by independent acquisition of related pathogenicity islands.</title>
        <authorList>
            <person name="Xu F."/>
            <person name="Gonzalez-Escalona N."/>
            <person name="Drees K.P."/>
            <person name="Sebra R.P."/>
            <person name="Cooper V.S."/>
            <person name="Jones S.H."/>
            <person name="Whistler C.A."/>
        </authorList>
    </citation>
    <scope>NUCLEOTIDE SEQUENCE [LARGE SCALE GENOMIC DNA]</scope>
    <source>
        <strain evidence="1 2">MAVP-3</strain>
    </source>
</reference>
<organism evidence="1 2">
    <name type="scientific">Vibrio parahaemolyticus</name>
    <dbReference type="NCBI Taxonomy" id="670"/>
    <lineage>
        <taxon>Bacteria</taxon>
        <taxon>Pseudomonadati</taxon>
        <taxon>Pseudomonadota</taxon>
        <taxon>Gammaproteobacteria</taxon>
        <taxon>Vibrionales</taxon>
        <taxon>Vibrionaceae</taxon>
        <taxon>Vibrio</taxon>
    </lineage>
</organism>
<dbReference type="AlphaFoldDB" id="A0A227JEM4"/>
<dbReference type="Proteomes" id="UP000214596">
    <property type="component" value="Unassembled WGS sequence"/>
</dbReference>
<name>A0A227JEM4_VIBPH</name>
<evidence type="ECO:0000313" key="2">
    <source>
        <dbReference type="Proteomes" id="UP000214596"/>
    </source>
</evidence>
<protein>
    <submittedName>
        <fullName evidence="1">Uncharacterized protein</fullName>
    </submittedName>
</protein>
<proteinExistence type="predicted"/>
<evidence type="ECO:0000313" key="1">
    <source>
        <dbReference type="EMBL" id="OXE33502.1"/>
    </source>
</evidence>
<dbReference type="OrthoDB" id="7064796at2"/>
<gene>
    <name evidence="1" type="ORF">CA163_07185</name>
</gene>
<comment type="caution">
    <text evidence="1">The sequence shown here is derived from an EMBL/GenBank/DDBJ whole genome shotgun (WGS) entry which is preliminary data.</text>
</comment>